<evidence type="ECO:0000313" key="3">
    <source>
        <dbReference type="Proteomes" id="UP001142175"/>
    </source>
</evidence>
<organism evidence="2 3">
    <name type="scientific">Aquiflexum gelatinilyticum</name>
    <dbReference type="NCBI Taxonomy" id="2961943"/>
    <lineage>
        <taxon>Bacteria</taxon>
        <taxon>Pseudomonadati</taxon>
        <taxon>Bacteroidota</taxon>
        <taxon>Cytophagia</taxon>
        <taxon>Cytophagales</taxon>
        <taxon>Cyclobacteriaceae</taxon>
        <taxon>Aquiflexum</taxon>
    </lineage>
</organism>
<dbReference type="EMBL" id="JANSUY010000010">
    <property type="protein sequence ID" value="MCR9015701.1"/>
    <property type="molecule type" value="Genomic_DNA"/>
</dbReference>
<sequence>MEIESAEYLAGAGGVISLMLSVIAYLLKFLLQDFRALQQNLHEVQTRYQLMEVAMQTMSKDLNALRLQLQKKAPV</sequence>
<gene>
    <name evidence="2" type="ORF">NU887_11700</name>
</gene>
<feature type="transmembrane region" description="Helical" evidence="1">
    <location>
        <begin position="6"/>
        <end position="27"/>
    </location>
</feature>
<keyword evidence="1" id="KW-1133">Transmembrane helix</keyword>
<dbReference type="AlphaFoldDB" id="A0A9X2P4A0"/>
<reference evidence="2" key="1">
    <citation type="submission" date="2022-08" db="EMBL/GenBank/DDBJ databases">
        <authorList>
            <person name="Zhang D."/>
        </authorList>
    </citation>
    <scope>NUCLEOTIDE SEQUENCE</scope>
    <source>
        <strain evidence="2">XJ19-11</strain>
    </source>
</reference>
<evidence type="ECO:0000313" key="2">
    <source>
        <dbReference type="EMBL" id="MCR9015701.1"/>
    </source>
</evidence>
<name>A0A9X2P4A0_9BACT</name>
<keyword evidence="1" id="KW-0812">Transmembrane</keyword>
<comment type="caution">
    <text evidence="2">The sequence shown here is derived from an EMBL/GenBank/DDBJ whole genome shotgun (WGS) entry which is preliminary data.</text>
</comment>
<dbReference type="RefSeq" id="WP_258423563.1">
    <property type="nucleotide sequence ID" value="NZ_JANAEZ010000015.1"/>
</dbReference>
<protein>
    <submittedName>
        <fullName evidence="2">Uncharacterized protein</fullName>
    </submittedName>
</protein>
<proteinExistence type="predicted"/>
<dbReference type="Proteomes" id="UP001142175">
    <property type="component" value="Unassembled WGS sequence"/>
</dbReference>
<evidence type="ECO:0000256" key="1">
    <source>
        <dbReference type="SAM" id="Phobius"/>
    </source>
</evidence>
<keyword evidence="1" id="KW-0472">Membrane</keyword>
<keyword evidence="3" id="KW-1185">Reference proteome</keyword>
<accession>A0A9X2P4A0</accession>